<dbReference type="NCBIfam" id="TIGR02937">
    <property type="entry name" value="sigma70-ECF"/>
    <property type="match status" value="1"/>
</dbReference>
<dbReference type="Gene3D" id="1.10.10.10">
    <property type="entry name" value="Winged helix-like DNA-binding domain superfamily/Winged helix DNA-binding domain"/>
    <property type="match status" value="1"/>
</dbReference>
<dbReference type="PANTHER" id="PTHR43133:SF50">
    <property type="entry name" value="ECF RNA POLYMERASE SIGMA FACTOR SIGM"/>
    <property type="match status" value="1"/>
</dbReference>
<evidence type="ECO:0000256" key="5">
    <source>
        <dbReference type="ARBA" id="ARBA00023163"/>
    </source>
</evidence>
<dbReference type="InterPro" id="IPR014284">
    <property type="entry name" value="RNA_pol_sigma-70_dom"/>
</dbReference>
<dbReference type="PANTHER" id="PTHR43133">
    <property type="entry name" value="RNA POLYMERASE ECF-TYPE SIGMA FACTO"/>
    <property type="match status" value="1"/>
</dbReference>
<dbReference type="NCBIfam" id="TIGR02983">
    <property type="entry name" value="SigE-fam_strep"/>
    <property type="match status" value="1"/>
</dbReference>
<comment type="caution">
    <text evidence="8">The sequence shown here is derived from an EMBL/GenBank/DDBJ whole genome shotgun (WGS) entry which is preliminary data.</text>
</comment>
<keyword evidence="3" id="KW-0731">Sigma factor</keyword>
<dbReference type="InterPro" id="IPR036388">
    <property type="entry name" value="WH-like_DNA-bd_sf"/>
</dbReference>
<sequence length="161" mass="18007">MDFEEFLAVRLAALLRFAVAVTGDQHRADDVVQDVLVKAARRWRRIQGMDAPEAYVKRMIVNQHLSWRRRRRETPVSAEVLTALGGGAGDPAAVHEGMAELQARIEGLPARQRVALALRYYEDLSYPDIARFLGCSEGTVRSHVSRALATLRVELVEEGAR</sequence>
<reference evidence="9" key="1">
    <citation type="journal article" date="2019" name="Int. J. Syst. Evol. Microbiol.">
        <title>The Global Catalogue of Microorganisms (GCM) 10K type strain sequencing project: providing services to taxonomists for standard genome sequencing and annotation.</title>
        <authorList>
            <consortium name="The Broad Institute Genomics Platform"/>
            <consortium name="The Broad Institute Genome Sequencing Center for Infectious Disease"/>
            <person name="Wu L."/>
            <person name="Ma J."/>
        </authorList>
    </citation>
    <scope>NUCLEOTIDE SEQUENCE [LARGE SCALE GENOMIC DNA]</scope>
    <source>
        <strain evidence="9">JCM 9377</strain>
    </source>
</reference>
<evidence type="ECO:0000259" key="6">
    <source>
        <dbReference type="Pfam" id="PF04542"/>
    </source>
</evidence>
<evidence type="ECO:0000256" key="4">
    <source>
        <dbReference type="ARBA" id="ARBA00023125"/>
    </source>
</evidence>
<dbReference type="Gene3D" id="1.10.1740.10">
    <property type="match status" value="1"/>
</dbReference>
<proteinExistence type="inferred from homology"/>
<dbReference type="InterPro" id="IPR013324">
    <property type="entry name" value="RNA_pol_sigma_r3/r4-like"/>
</dbReference>
<evidence type="ECO:0000259" key="7">
    <source>
        <dbReference type="Pfam" id="PF08281"/>
    </source>
</evidence>
<keyword evidence="4" id="KW-0238">DNA-binding</keyword>
<dbReference type="SUPFAM" id="SSF88659">
    <property type="entry name" value="Sigma3 and sigma4 domains of RNA polymerase sigma factors"/>
    <property type="match status" value="1"/>
</dbReference>
<comment type="similarity">
    <text evidence="1">Belongs to the sigma-70 factor family. ECF subfamily.</text>
</comment>
<protein>
    <submittedName>
        <fullName evidence="8">SigE family RNA polymerase sigma factor</fullName>
    </submittedName>
</protein>
<dbReference type="InterPro" id="IPR013249">
    <property type="entry name" value="RNA_pol_sigma70_r4_t2"/>
</dbReference>
<dbReference type="InterPro" id="IPR007627">
    <property type="entry name" value="RNA_pol_sigma70_r2"/>
</dbReference>
<dbReference type="EMBL" id="BAAAUV010000014">
    <property type="protein sequence ID" value="GAA3225054.1"/>
    <property type="molecule type" value="Genomic_DNA"/>
</dbReference>
<dbReference type="RefSeq" id="WP_344833184.1">
    <property type="nucleotide sequence ID" value="NZ_BAAAUV010000014.1"/>
</dbReference>
<accession>A0ABP6QG47</accession>
<dbReference type="Proteomes" id="UP001501237">
    <property type="component" value="Unassembled WGS sequence"/>
</dbReference>
<keyword evidence="5" id="KW-0804">Transcription</keyword>
<gene>
    <name evidence="8" type="ORF">GCM10010468_52500</name>
</gene>
<keyword evidence="9" id="KW-1185">Reference proteome</keyword>
<dbReference type="InterPro" id="IPR014325">
    <property type="entry name" value="RNA_pol_sigma-E_actinobac"/>
</dbReference>
<dbReference type="Pfam" id="PF08281">
    <property type="entry name" value="Sigma70_r4_2"/>
    <property type="match status" value="1"/>
</dbReference>
<evidence type="ECO:0000313" key="9">
    <source>
        <dbReference type="Proteomes" id="UP001501237"/>
    </source>
</evidence>
<evidence type="ECO:0000256" key="3">
    <source>
        <dbReference type="ARBA" id="ARBA00023082"/>
    </source>
</evidence>
<organism evidence="8 9">
    <name type="scientific">Actinocorallia longicatena</name>
    <dbReference type="NCBI Taxonomy" id="111803"/>
    <lineage>
        <taxon>Bacteria</taxon>
        <taxon>Bacillati</taxon>
        <taxon>Actinomycetota</taxon>
        <taxon>Actinomycetes</taxon>
        <taxon>Streptosporangiales</taxon>
        <taxon>Thermomonosporaceae</taxon>
        <taxon>Actinocorallia</taxon>
    </lineage>
</organism>
<feature type="domain" description="RNA polymerase sigma factor 70 region 4 type 2" evidence="7">
    <location>
        <begin position="100"/>
        <end position="151"/>
    </location>
</feature>
<dbReference type="CDD" id="cd06171">
    <property type="entry name" value="Sigma70_r4"/>
    <property type="match status" value="1"/>
</dbReference>
<dbReference type="SUPFAM" id="SSF88946">
    <property type="entry name" value="Sigma2 domain of RNA polymerase sigma factors"/>
    <property type="match status" value="1"/>
</dbReference>
<dbReference type="InterPro" id="IPR039425">
    <property type="entry name" value="RNA_pol_sigma-70-like"/>
</dbReference>
<feature type="domain" description="RNA polymerase sigma-70 region 2" evidence="6">
    <location>
        <begin position="13"/>
        <end position="72"/>
    </location>
</feature>
<evidence type="ECO:0000256" key="2">
    <source>
        <dbReference type="ARBA" id="ARBA00023015"/>
    </source>
</evidence>
<dbReference type="Pfam" id="PF04542">
    <property type="entry name" value="Sigma70_r2"/>
    <property type="match status" value="1"/>
</dbReference>
<evidence type="ECO:0000313" key="8">
    <source>
        <dbReference type="EMBL" id="GAA3225054.1"/>
    </source>
</evidence>
<dbReference type="InterPro" id="IPR013325">
    <property type="entry name" value="RNA_pol_sigma_r2"/>
</dbReference>
<keyword evidence="2" id="KW-0805">Transcription regulation</keyword>
<name>A0ABP6QG47_9ACTN</name>
<evidence type="ECO:0000256" key="1">
    <source>
        <dbReference type="ARBA" id="ARBA00010641"/>
    </source>
</evidence>